<keyword evidence="1" id="KW-1133">Transmembrane helix</keyword>
<keyword evidence="1" id="KW-0472">Membrane</keyword>
<dbReference type="InterPro" id="IPR025698">
    <property type="entry name" value="2TM_dom"/>
</dbReference>
<organism evidence="3 4">
    <name type="scientific">Maribacter chungangensis</name>
    <dbReference type="NCBI Taxonomy" id="1069117"/>
    <lineage>
        <taxon>Bacteria</taxon>
        <taxon>Pseudomonadati</taxon>
        <taxon>Bacteroidota</taxon>
        <taxon>Flavobacteriia</taxon>
        <taxon>Flavobacteriales</taxon>
        <taxon>Flavobacteriaceae</taxon>
        <taxon>Maribacter</taxon>
    </lineage>
</organism>
<protein>
    <submittedName>
        <fullName evidence="3">2TM domain-containing protein</fullName>
    </submittedName>
</protein>
<keyword evidence="4" id="KW-1185">Reference proteome</keyword>
<accession>A0ABW3B3Q8</accession>
<dbReference type="RefSeq" id="WP_379934447.1">
    <property type="nucleotide sequence ID" value="NZ_JBHTHY010000007.1"/>
</dbReference>
<dbReference type="EMBL" id="JBHTHY010000007">
    <property type="protein sequence ID" value="MFD0797942.1"/>
    <property type="molecule type" value="Genomic_DNA"/>
</dbReference>
<keyword evidence="1" id="KW-0812">Transmembrane</keyword>
<evidence type="ECO:0000259" key="2">
    <source>
        <dbReference type="Pfam" id="PF13239"/>
    </source>
</evidence>
<sequence length="106" mass="12612">MNISKYERAKLRVIALRGFYNHLAVFVIVNILLYLLRNKFTIILINESTFDNPKFLEWIDWNVFGTTIIWGVILVIHALNVLGNWPLFKKEWEQRQIKKYLSESGD</sequence>
<dbReference type="Proteomes" id="UP001597012">
    <property type="component" value="Unassembled WGS sequence"/>
</dbReference>
<feature type="transmembrane region" description="Helical" evidence="1">
    <location>
        <begin position="68"/>
        <end position="88"/>
    </location>
</feature>
<proteinExistence type="predicted"/>
<evidence type="ECO:0000256" key="1">
    <source>
        <dbReference type="SAM" id="Phobius"/>
    </source>
</evidence>
<dbReference type="Pfam" id="PF13239">
    <property type="entry name" value="2TM"/>
    <property type="match status" value="1"/>
</dbReference>
<gene>
    <name evidence="3" type="ORF">ACFQZJ_10750</name>
</gene>
<name>A0ABW3B3Q8_9FLAO</name>
<reference evidence="4" key="1">
    <citation type="journal article" date="2019" name="Int. J. Syst. Evol. Microbiol.">
        <title>The Global Catalogue of Microorganisms (GCM) 10K type strain sequencing project: providing services to taxonomists for standard genome sequencing and annotation.</title>
        <authorList>
            <consortium name="The Broad Institute Genomics Platform"/>
            <consortium name="The Broad Institute Genome Sequencing Center for Infectious Disease"/>
            <person name="Wu L."/>
            <person name="Ma J."/>
        </authorList>
    </citation>
    <scope>NUCLEOTIDE SEQUENCE [LARGE SCALE GENOMIC DNA]</scope>
    <source>
        <strain evidence="4">CCUG 61948</strain>
    </source>
</reference>
<feature type="transmembrane region" description="Helical" evidence="1">
    <location>
        <begin position="20"/>
        <end position="36"/>
    </location>
</feature>
<evidence type="ECO:0000313" key="4">
    <source>
        <dbReference type="Proteomes" id="UP001597012"/>
    </source>
</evidence>
<evidence type="ECO:0000313" key="3">
    <source>
        <dbReference type="EMBL" id="MFD0797942.1"/>
    </source>
</evidence>
<comment type="caution">
    <text evidence="3">The sequence shown here is derived from an EMBL/GenBank/DDBJ whole genome shotgun (WGS) entry which is preliminary data.</text>
</comment>
<feature type="domain" description="2TM" evidence="2">
    <location>
        <begin position="7"/>
        <end position="101"/>
    </location>
</feature>